<reference evidence="2 3" key="1">
    <citation type="submission" date="2017-11" db="EMBL/GenBank/DDBJ databases">
        <title>De-novo sequencing of pomegranate (Punica granatum L.) genome.</title>
        <authorList>
            <person name="Akparov Z."/>
            <person name="Amiraslanov A."/>
            <person name="Hajiyeva S."/>
            <person name="Abbasov M."/>
            <person name="Kaur K."/>
            <person name="Hamwieh A."/>
            <person name="Solovyev V."/>
            <person name="Salamov A."/>
            <person name="Braich B."/>
            <person name="Kosarev P."/>
            <person name="Mahmoud A."/>
            <person name="Hajiyev E."/>
            <person name="Babayeva S."/>
            <person name="Izzatullayeva V."/>
            <person name="Mammadov A."/>
            <person name="Mammadov A."/>
            <person name="Sharifova S."/>
            <person name="Ojaghi J."/>
            <person name="Eynullazada K."/>
            <person name="Bayramov B."/>
            <person name="Abdulazimova A."/>
            <person name="Shahmuradov I."/>
        </authorList>
    </citation>
    <scope>NUCLEOTIDE SEQUENCE [LARGE SCALE GENOMIC DNA]</scope>
    <source>
        <strain evidence="3">cv. AG2017</strain>
        <tissue evidence="2">Leaf</tissue>
    </source>
</reference>
<proteinExistence type="predicted"/>
<gene>
    <name evidence="2" type="ORF">CRG98_046745</name>
</gene>
<feature type="region of interest" description="Disordered" evidence="1">
    <location>
        <begin position="1"/>
        <end position="22"/>
    </location>
</feature>
<name>A0A2I0HN34_PUNGR</name>
<feature type="region of interest" description="Disordered" evidence="1">
    <location>
        <begin position="74"/>
        <end position="117"/>
    </location>
</feature>
<sequence>MVAADFTPGVQGNGTAPQNHRHWPLHILSAGARLLPHSHPHLSPTRFPFQLSRHFSADTLVNARQRLACKAAEVSVAGNEPSSSSSSSPRGDNSSRGSSENWVPVVPLSTLPRGRGL</sequence>
<dbReference type="AlphaFoldDB" id="A0A2I0HN34"/>
<dbReference type="EMBL" id="PGOL01007274">
    <property type="protein sequence ID" value="PKI32860.1"/>
    <property type="molecule type" value="Genomic_DNA"/>
</dbReference>
<evidence type="ECO:0000256" key="1">
    <source>
        <dbReference type="SAM" id="MobiDB-lite"/>
    </source>
</evidence>
<organism evidence="2 3">
    <name type="scientific">Punica granatum</name>
    <name type="common">Pomegranate</name>
    <dbReference type="NCBI Taxonomy" id="22663"/>
    <lineage>
        <taxon>Eukaryota</taxon>
        <taxon>Viridiplantae</taxon>
        <taxon>Streptophyta</taxon>
        <taxon>Embryophyta</taxon>
        <taxon>Tracheophyta</taxon>
        <taxon>Spermatophyta</taxon>
        <taxon>Magnoliopsida</taxon>
        <taxon>eudicotyledons</taxon>
        <taxon>Gunneridae</taxon>
        <taxon>Pentapetalae</taxon>
        <taxon>rosids</taxon>
        <taxon>malvids</taxon>
        <taxon>Myrtales</taxon>
        <taxon>Lythraceae</taxon>
        <taxon>Punica</taxon>
    </lineage>
</organism>
<comment type="caution">
    <text evidence="2">The sequence shown here is derived from an EMBL/GenBank/DDBJ whole genome shotgun (WGS) entry which is preliminary data.</text>
</comment>
<evidence type="ECO:0000313" key="2">
    <source>
        <dbReference type="EMBL" id="PKI32860.1"/>
    </source>
</evidence>
<feature type="compositionally biased region" description="Low complexity" evidence="1">
    <location>
        <begin position="81"/>
        <end position="99"/>
    </location>
</feature>
<dbReference type="Proteomes" id="UP000233551">
    <property type="component" value="Unassembled WGS sequence"/>
</dbReference>
<accession>A0A2I0HN34</accession>
<protein>
    <submittedName>
        <fullName evidence="2">Uncharacterized protein</fullName>
    </submittedName>
</protein>
<evidence type="ECO:0000313" key="3">
    <source>
        <dbReference type="Proteomes" id="UP000233551"/>
    </source>
</evidence>
<keyword evidence="3" id="KW-1185">Reference proteome</keyword>